<name>A0A6A6EM10_9PEZI</name>
<feature type="domain" description="4-O-methyl-glucuronoyl methylesterase-like" evidence="9">
    <location>
        <begin position="92"/>
        <end position="330"/>
    </location>
</feature>
<keyword evidence="5" id="KW-0439">Lignin degradation</keyword>
<evidence type="ECO:0000256" key="3">
    <source>
        <dbReference type="ARBA" id="ARBA00022729"/>
    </source>
</evidence>
<evidence type="ECO:0000256" key="6">
    <source>
        <dbReference type="ARBA" id="ARBA00024511"/>
    </source>
</evidence>
<keyword evidence="2" id="KW-0719">Serine esterase</keyword>
<proteinExistence type="inferred from homology"/>
<accession>A0A6A6EM10</accession>
<dbReference type="Gene3D" id="3.40.50.1820">
    <property type="entry name" value="alpha/beta hydrolase"/>
    <property type="match status" value="1"/>
</dbReference>
<keyword evidence="4" id="KW-0378">Hydrolase</keyword>
<dbReference type="SUPFAM" id="SSF53474">
    <property type="entry name" value="alpha/beta-Hydrolases"/>
    <property type="match status" value="1"/>
</dbReference>
<dbReference type="EMBL" id="ML994617">
    <property type="protein sequence ID" value="KAF2191130.1"/>
    <property type="molecule type" value="Genomic_DNA"/>
</dbReference>
<evidence type="ECO:0000313" key="10">
    <source>
        <dbReference type="EMBL" id="KAF2191130.1"/>
    </source>
</evidence>
<evidence type="ECO:0000259" key="9">
    <source>
        <dbReference type="Pfam" id="PF22244"/>
    </source>
</evidence>
<keyword evidence="3 8" id="KW-0732">Signal</keyword>
<keyword evidence="11" id="KW-1185">Reference proteome</keyword>
<evidence type="ECO:0000256" key="2">
    <source>
        <dbReference type="ARBA" id="ARBA00022487"/>
    </source>
</evidence>
<dbReference type="OrthoDB" id="3781271at2759"/>
<dbReference type="Pfam" id="PF22244">
    <property type="entry name" value="GCE_fung"/>
    <property type="match status" value="1"/>
</dbReference>
<evidence type="ECO:0000256" key="4">
    <source>
        <dbReference type="ARBA" id="ARBA00022801"/>
    </source>
</evidence>
<dbReference type="EC" id="3.1.1.117" evidence="7"/>
<gene>
    <name evidence="10" type="ORF">K469DRAFT_736003</name>
</gene>
<evidence type="ECO:0000256" key="7">
    <source>
        <dbReference type="ARBA" id="ARBA00026105"/>
    </source>
</evidence>
<protein>
    <recommendedName>
        <fullName evidence="7">(4-O-methyl)-D-glucuronate--lignin esterase</fullName>
        <ecNumber evidence="7">3.1.1.117</ecNumber>
    </recommendedName>
</protein>
<organism evidence="10 11">
    <name type="scientific">Zopfia rhizophila CBS 207.26</name>
    <dbReference type="NCBI Taxonomy" id="1314779"/>
    <lineage>
        <taxon>Eukaryota</taxon>
        <taxon>Fungi</taxon>
        <taxon>Dikarya</taxon>
        <taxon>Ascomycota</taxon>
        <taxon>Pezizomycotina</taxon>
        <taxon>Dothideomycetes</taxon>
        <taxon>Dothideomycetes incertae sedis</taxon>
        <taxon>Zopfiaceae</taxon>
        <taxon>Zopfia</taxon>
    </lineage>
</organism>
<reference evidence="10" key="1">
    <citation type="journal article" date="2020" name="Stud. Mycol.">
        <title>101 Dothideomycetes genomes: a test case for predicting lifestyles and emergence of pathogens.</title>
        <authorList>
            <person name="Haridas S."/>
            <person name="Albert R."/>
            <person name="Binder M."/>
            <person name="Bloem J."/>
            <person name="Labutti K."/>
            <person name="Salamov A."/>
            <person name="Andreopoulos B."/>
            <person name="Baker S."/>
            <person name="Barry K."/>
            <person name="Bills G."/>
            <person name="Bluhm B."/>
            <person name="Cannon C."/>
            <person name="Castanera R."/>
            <person name="Culley D."/>
            <person name="Daum C."/>
            <person name="Ezra D."/>
            <person name="Gonzalez J."/>
            <person name="Henrissat B."/>
            <person name="Kuo A."/>
            <person name="Liang C."/>
            <person name="Lipzen A."/>
            <person name="Lutzoni F."/>
            <person name="Magnuson J."/>
            <person name="Mondo S."/>
            <person name="Nolan M."/>
            <person name="Ohm R."/>
            <person name="Pangilinan J."/>
            <person name="Park H.-J."/>
            <person name="Ramirez L."/>
            <person name="Alfaro M."/>
            <person name="Sun H."/>
            <person name="Tritt A."/>
            <person name="Yoshinaga Y."/>
            <person name="Zwiers L.-H."/>
            <person name="Turgeon B."/>
            <person name="Goodwin S."/>
            <person name="Spatafora J."/>
            <person name="Crous P."/>
            <person name="Grigoriev I."/>
        </authorList>
    </citation>
    <scope>NUCLEOTIDE SEQUENCE</scope>
    <source>
        <strain evidence="10">CBS 207.26</strain>
    </source>
</reference>
<dbReference type="InterPro" id="IPR054579">
    <property type="entry name" value="GCE-like_dom"/>
</dbReference>
<comment type="similarity">
    <text evidence="1">Belongs to the carbohydrate esterase 15 (CE15) family.</text>
</comment>
<dbReference type="GO" id="GO:0046274">
    <property type="term" value="P:lignin catabolic process"/>
    <property type="evidence" value="ECO:0007669"/>
    <property type="project" value="UniProtKB-KW"/>
</dbReference>
<evidence type="ECO:0000313" key="11">
    <source>
        <dbReference type="Proteomes" id="UP000800200"/>
    </source>
</evidence>
<comment type="catalytic activity">
    <reaction evidence="6">
        <text>a 4-O-methyl-alpha-D-glucuronosyl ester derivative + H2O = 4-O-methyl-alpha-D-glucuronate derivative + an alcohol + H(+)</text>
        <dbReference type="Rhea" id="RHEA:67452"/>
        <dbReference type="ChEBI" id="CHEBI:15377"/>
        <dbReference type="ChEBI" id="CHEBI:15378"/>
        <dbReference type="ChEBI" id="CHEBI:30879"/>
        <dbReference type="ChEBI" id="CHEBI:171667"/>
        <dbReference type="ChEBI" id="CHEBI:171668"/>
        <dbReference type="EC" id="3.1.1.117"/>
    </reaction>
    <physiologicalReaction direction="left-to-right" evidence="6">
        <dbReference type="Rhea" id="RHEA:67453"/>
    </physiologicalReaction>
</comment>
<evidence type="ECO:0000256" key="1">
    <source>
        <dbReference type="ARBA" id="ARBA00010092"/>
    </source>
</evidence>
<feature type="chain" id="PRO_5025449272" description="(4-O-methyl)-D-glucuronate--lignin esterase" evidence="8">
    <location>
        <begin position="19"/>
        <end position="395"/>
    </location>
</feature>
<dbReference type="AlphaFoldDB" id="A0A6A6EM10"/>
<sequence>MKLSSFLLAVQTFTVTSARFCPPWKLGNTTISNNKLPDPFTFLHGERVSAWLEWLCRRDEILALLQQWQFGPIPDPPWVNASLSTDNKTMMIDVTADNRKISYSVELKLPAGKGPFPAMISLGGGNIPLNDTGVATIIYNNEEIAGLDANSRGKGKYYDFYGKDDPTGALVAQAWGVSNIINVLQDLGPNITKIDTDHIGVTGCSRNGRGALVAGAFDNRIVLTIPQEAGVGGPACWRQWEARSCTGSGCSDIPGKPGPWDEAMNPYYRKEFPDNIKRDFKYLPFDQHYLAALIAPRGLLVLENDNVDWDYPVASATCSTAGRMVYEALGAKKNMGFSMTGGHGHCTFPSKEAPGLKQFLEGFLKSDVGMTEDVWISKVDVDMPRWVDWSIPPMP</sequence>
<feature type="signal peptide" evidence="8">
    <location>
        <begin position="1"/>
        <end position="18"/>
    </location>
</feature>
<evidence type="ECO:0000256" key="5">
    <source>
        <dbReference type="ARBA" id="ARBA00023185"/>
    </source>
</evidence>
<dbReference type="InterPro" id="IPR029058">
    <property type="entry name" value="AB_hydrolase_fold"/>
</dbReference>
<dbReference type="Proteomes" id="UP000800200">
    <property type="component" value="Unassembled WGS sequence"/>
</dbReference>
<evidence type="ECO:0000256" key="8">
    <source>
        <dbReference type="SAM" id="SignalP"/>
    </source>
</evidence>
<dbReference type="GO" id="GO:0052689">
    <property type="term" value="F:carboxylic ester hydrolase activity"/>
    <property type="evidence" value="ECO:0007669"/>
    <property type="project" value="UniProtKB-KW"/>
</dbReference>